<evidence type="ECO:0000313" key="7">
    <source>
        <dbReference type="Proteomes" id="UP001597375"/>
    </source>
</evidence>
<name>A0ABW5D688_9BACT</name>
<dbReference type="NCBIfam" id="TIGR02937">
    <property type="entry name" value="sigma70-ECF"/>
    <property type="match status" value="1"/>
</dbReference>
<reference evidence="7" key="1">
    <citation type="journal article" date="2019" name="Int. J. Syst. Evol. Microbiol.">
        <title>The Global Catalogue of Microorganisms (GCM) 10K type strain sequencing project: providing services to taxonomists for standard genome sequencing and annotation.</title>
        <authorList>
            <consortium name="The Broad Institute Genomics Platform"/>
            <consortium name="The Broad Institute Genome Sequencing Center for Infectious Disease"/>
            <person name="Wu L."/>
            <person name="Ma J."/>
        </authorList>
    </citation>
    <scope>NUCLEOTIDE SEQUENCE [LARGE SCALE GENOMIC DNA]</scope>
    <source>
        <strain evidence="7">CGMCC 4.7106</strain>
    </source>
</reference>
<evidence type="ECO:0000259" key="5">
    <source>
        <dbReference type="Pfam" id="PF04542"/>
    </source>
</evidence>
<dbReference type="RefSeq" id="WP_386817773.1">
    <property type="nucleotide sequence ID" value="NZ_JBHUIT010000001.1"/>
</dbReference>
<dbReference type="InterPro" id="IPR013325">
    <property type="entry name" value="RNA_pol_sigma_r2"/>
</dbReference>
<dbReference type="SUPFAM" id="SSF88659">
    <property type="entry name" value="Sigma3 and sigma4 domains of RNA polymerase sigma factors"/>
    <property type="match status" value="1"/>
</dbReference>
<evidence type="ECO:0000313" key="6">
    <source>
        <dbReference type="EMBL" id="MFD2255111.1"/>
    </source>
</evidence>
<dbReference type="NCBIfam" id="TIGR02989">
    <property type="entry name" value="Sig-70_gvs1"/>
    <property type="match status" value="1"/>
</dbReference>
<dbReference type="EMBL" id="JBHUIT010000001">
    <property type="protein sequence ID" value="MFD2255111.1"/>
    <property type="molecule type" value="Genomic_DNA"/>
</dbReference>
<dbReference type="PANTHER" id="PTHR43133">
    <property type="entry name" value="RNA POLYMERASE ECF-TYPE SIGMA FACTO"/>
    <property type="match status" value="1"/>
</dbReference>
<organism evidence="6 7">
    <name type="scientific">Luteolibacter algae</name>
    <dbReference type="NCBI Taxonomy" id="454151"/>
    <lineage>
        <taxon>Bacteria</taxon>
        <taxon>Pseudomonadati</taxon>
        <taxon>Verrucomicrobiota</taxon>
        <taxon>Verrucomicrobiia</taxon>
        <taxon>Verrucomicrobiales</taxon>
        <taxon>Verrucomicrobiaceae</taxon>
        <taxon>Luteolibacter</taxon>
    </lineage>
</organism>
<dbReference type="Proteomes" id="UP001597375">
    <property type="component" value="Unassembled WGS sequence"/>
</dbReference>
<gene>
    <name evidence="6" type="ORF">ACFSSA_00345</name>
</gene>
<protein>
    <submittedName>
        <fullName evidence="6">Sigma-70 family RNA polymerase sigma factor</fullName>
    </submittedName>
</protein>
<comment type="similarity">
    <text evidence="1">Belongs to the sigma-70 factor family. ECF subfamily.</text>
</comment>
<dbReference type="InterPro" id="IPR039425">
    <property type="entry name" value="RNA_pol_sigma-70-like"/>
</dbReference>
<keyword evidence="3" id="KW-0731">Sigma factor</keyword>
<evidence type="ECO:0000256" key="1">
    <source>
        <dbReference type="ARBA" id="ARBA00010641"/>
    </source>
</evidence>
<evidence type="ECO:0000256" key="3">
    <source>
        <dbReference type="ARBA" id="ARBA00023082"/>
    </source>
</evidence>
<dbReference type="Gene3D" id="1.10.10.10">
    <property type="entry name" value="Winged helix-like DNA-binding domain superfamily/Winged helix DNA-binding domain"/>
    <property type="match status" value="1"/>
</dbReference>
<dbReference type="Gene3D" id="1.10.1740.10">
    <property type="match status" value="1"/>
</dbReference>
<dbReference type="Pfam" id="PF04542">
    <property type="entry name" value="Sigma70_r2"/>
    <property type="match status" value="1"/>
</dbReference>
<dbReference type="InterPro" id="IPR013324">
    <property type="entry name" value="RNA_pol_sigma_r3/r4-like"/>
</dbReference>
<dbReference type="InterPro" id="IPR014331">
    <property type="entry name" value="RNA_pol_sigma70_ECF_RHOBA"/>
</dbReference>
<evidence type="ECO:0000256" key="4">
    <source>
        <dbReference type="ARBA" id="ARBA00023163"/>
    </source>
</evidence>
<keyword evidence="4" id="KW-0804">Transcription</keyword>
<dbReference type="SUPFAM" id="SSF88946">
    <property type="entry name" value="Sigma2 domain of RNA polymerase sigma factors"/>
    <property type="match status" value="1"/>
</dbReference>
<comment type="caution">
    <text evidence="6">The sequence shown here is derived from an EMBL/GenBank/DDBJ whole genome shotgun (WGS) entry which is preliminary data.</text>
</comment>
<dbReference type="InterPro" id="IPR014284">
    <property type="entry name" value="RNA_pol_sigma-70_dom"/>
</dbReference>
<keyword evidence="7" id="KW-1185">Reference proteome</keyword>
<accession>A0ABW5D688</accession>
<dbReference type="InterPro" id="IPR036388">
    <property type="entry name" value="WH-like_DNA-bd_sf"/>
</dbReference>
<dbReference type="PANTHER" id="PTHR43133:SF51">
    <property type="entry name" value="RNA POLYMERASE SIGMA FACTOR"/>
    <property type="match status" value="1"/>
</dbReference>
<evidence type="ECO:0000256" key="2">
    <source>
        <dbReference type="ARBA" id="ARBA00023015"/>
    </source>
</evidence>
<feature type="domain" description="RNA polymerase sigma-70 region 2" evidence="5">
    <location>
        <begin position="15"/>
        <end position="82"/>
    </location>
</feature>
<proteinExistence type="inferred from homology"/>
<dbReference type="InterPro" id="IPR007627">
    <property type="entry name" value="RNA_pol_sigma70_r2"/>
</dbReference>
<sequence length="174" mass="19557">MVAKDPHPEDHIVNLIVQHQRDLKHYILSLLPDAALAADVLQETNLVLWNKADEYDRGRPFLPWALTIAWFQVKAARRDSARDIHVFDDDLLETLAAESEIPDGELMEKALEHCLGKLSAPQRKLILARYQPGASVQEMAADFSQTPNALSLGLLRIRNALKSCIEQQLNLSST</sequence>
<keyword evidence="2" id="KW-0805">Transcription regulation</keyword>